<dbReference type="GO" id="GO:0004459">
    <property type="term" value="F:L-lactate dehydrogenase (NAD+) activity"/>
    <property type="evidence" value="ECO:0007669"/>
    <property type="project" value="TreeGrafter"/>
</dbReference>
<evidence type="ECO:0000313" key="9">
    <source>
        <dbReference type="EMBL" id="SFZ83291.1"/>
    </source>
</evidence>
<dbReference type="RefSeq" id="WP_072340536.1">
    <property type="nucleotide sequence ID" value="NZ_FPKU01000001.1"/>
</dbReference>
<dbReference type="InterPro" id="IPR000262">
    <property type="entry name" value="FMN-dep_DH"/>
</dbReference>
<dbReference type="AlphaFoldDB" id="A0A1K2HWB4"/>
<accession>A0A1K2HWB4</accession>
<dbReference type="OrthoDB" id="9770452at2"/>
<dbReference type="PROSITE" id="PS00557">
    <property type="entry name" value="FMN_HYDROXY_ACID_DH_1"/>
    <property type="match status" value="1"/>
</dbReference>
<evidence type="ECO:0000256" key="3">
    <source>
        <dbReference type="ARBA" id="ARBA00022643"/>
    </source>
</evidence>
<dbReference type="GO" id="GO:0005886">
    <property type="term" value="C:plasma membrane"/>
    <property type="evidence" value="ECO:0007669"/>
    <property type="project" value="TreeGrafter"/>
</dbReference>
<feature type="binding site" evidence="7">
    <location>
        <begin position="77"/>
        <end position="79"/>
    </location>
    <ligand>
        <name>FMN</name>
        <dbReference type="ChEBI" id="CHEBI:58210"/>
    </ligand>
</feature>
<reference evidence="9 10" key="1">
    <citation type="submission" date="2016-11" db="EMBL/GenBank/DDBJ databases">
        <authorList>
            <person name="Jaros S."/>
            <person name="Januszkiewicz K."/>
            <person name="Wedrychowicz H."/>
        </authorList>
    </citation>
    <scope>NUCLEOTIDE SEQUENCE [LARGE SCALE GENOMIC DNA]</scope>
    <source>
        <strain evidence="9 10">ATCC 23634</strain>
    </source>
</reference>
<evidence type="ECO:0000256" key="1">
    <source>
        <dbReference type="ARBA" id="ARBA00001917"/>
    </source>
</evidence>
<dbReference type="InterPro" id="IPR012133">
    <property type="entry name" value="Alpha-hydoxy_acid_DH_FMN"/>
</dbReference>
<feature type="binding site" evidence="7">
    <location>
        <position position="208"/>
    </location>
    <ligand>
        <name>FMN</name>
        <dbReference type="ChEBI" id="CHEBI:58210"/>
    </ligand>
</feature>
<dbReference type="Pfam" id="PF01070">
    <property type="entry name" value="FMN_dh"/>
    <property type="match status" value="2"/>
</dbReference>
<comment type="cofactor">
    <cofactor evidence="1">
        <name>FMN</name>
        <dbReference type="ChEBI" id="CHEBI:58210"/>
    </cofactor>
</comment>
<dbReference type="Gene3D" id="3.20.20.70">
    <property type="entry name" value="Aldolase class I"/>
    <property type="match status" value="1"/>
</dbReference>
<dbReference type="GO" id="GO:0010181">
    <property type="term" value="F:FMN binding"/>
    <property type="evidence" value="ECO:0007669"/>
    <property type="project" value="InterPro"/>
</dbReference>
<evidence type="ECO:0000259" key="8">
    <source>
        <dbReference type="PROSITE" id="PS51349"/>
    </source>
</evidence>
<evidence type="ECO:0000256" key="4">
    <source>
        <dbReference type="ARBA" id="ARBA00023002"/>
    </source>
</evidence>
<evidence type="ECO:0000256" key="7">
    <source>
        <dbReference type="PIRSR" id="PIRSR000138-2"/>
    </source>
</evidence>
<protein>
    <submittedName>
        <fullName evidence="9">Glycolate oxidase</fullName>
    </submittedName>
</protein>
<dbReference type="PIRSF" id="PIRSF000138">
    <property type="entry name" value="Al-hdrx_acd_dh"/>
    <property type="match status" value="1"/>
</dbReference>
<keyword evidence="2 7" id="KW-0285">Flavoprotein</keyword>
<feature type="binding site" evidence="7">
    <location>
        <position position="235"/>
    </location>
    <ligand>
        <name>glyoxylate</name>
        <dbReference type="ChEBI" id="CHEBI:36655"/>
    </ligand>
</feature>
<feature type="binding site" evidence="7">
    <location>
        <position position="129"/>
    </location>
    <ligand>
        <name>glyoxylate</name>
        <dbReference type="ChEBI" id="CHEBI:36655"/>
    </ligand>
</feature>
<dbReference type="STRING" id="665118.SAMN02983003_1562"/>
<sequence length="338" mass="35181">MDLQSLPEIMIEAERRAPAEIWGHITGGAGTEMTVRRNRLGLDSLALRPRVLRDVSSIDMTTRFLGHPLRIPVMLAPIGSLALIHEDASAQAIRAAQAFGTMGFVSSVATPGFAAIAAAAPGPKFFQLYIRGDSADVGNSIDAVKAAGYDGIAVTVDSAYYGVRDRQLLQKWKPPAHARPGKEHQARVTWDTVAAIMERAAPLPVMLKGIQTGEDAALAVEAGVAAIYISNHGGRQLDQCQATIDILPEVVSAVGGRLPIVVDGGFLRGADIVKAIALGAQAVAVGRLYASALACAGEAGVVRALELLEGELSNVMGLMGVTSLAALGPQSVTAARPA</sequence>
<feature type="binding site" evidence="7">
    <location>
        <position position="232"/>
    </location>
    <ligand>
        <name>glyoxylate</name>
        <dbReference type="ChEBI" id="CHEBI:36655"/>
    </ligand>
</feature>
<evidence type="ECO:0000256" key="5">
    <source>
        <dbReference type="ARBA" id="ARBA00024042"/>
    </source>
</evidence>
<keyword evidence="4" id="KW-0560">Oxidoreductase</keyword>
<dbReference type="Proteomes" id="UP000183447">
    <property type="component" value="Unassembled WGS sequence"/>
</dbReference>
<name>A0A1K2HWB4_9HYPH</name>
<feature type="binding site" evidence="7">
    <location>
        <position position="127"/>
    </location>
    <ligand>
        <name>FMN</name>
        <dbReference type="ChEBI" id="CHEBI:58210"/>
    </ligand>
</feature>
<comment type="similarity">
    <text evidence="5">Belongs to the FMN-dependent alpha-hydroxy acid dehydrogenase family.</text>
</comment>
<keyword evidence="3 7" id="KW-0288">FMN</keyword>
<feature type="active site" description="Proton acceptor" evidence="6">
    <location>
        <position position="232"/>
    </location>
</feature>
<dbReference type="GO" id="GO:0009060">
    <property type="term" value="P:aerobic respiration"/>
    <property type="evidence" value="ECO:0007669"/>
    <property type="project" value="TreeGrafter"/>
</dbReference>
<dbReference type="InterPro" id="IPR037396">
    <property type="entry name" value="FMN_HAD"/>
</dbReference>
<feature type="binding site" evidence="7">
    <location>
        <position position="155"/>
    </location>
    <ligand>
        <name>FMN</name>
        <dbReference type="ChEBI" id="CHEBI:58210"/>
    </ligand>
</feature>
<dbReference type="EMBL" id="FPKU01000001">
    <property type="protein sequence ID" value="SFZ83291.1"/>
    <property type="molecule type" value="Genomic_DNA"/>
</dbReference>
<dbReference type="CDD" id="cd02809">
    <property type="entry name" value="alpha_hydroxyacid_oxid_FMN"/>
    <property type="match status" value="1"/>
</dbReference>
<dbReference type="PROSITE" id="PS51349">
    <property type="entry name" value="FMN_HYDROXY_ACID_DH_2"/>
    <property type="match status" value="1"/>
</dbReference>
<feature type="binding site" evidence="7">
    <location>
        <position position="230"/>
    </location>
    <ligand>
        <name>FMN</name>
        <dbReference type="ChEBI" id="CHEBI:58210"/>
    </ligand>
</feature>
<proteinExistence type="inferred from homology"/>
<organism evidence="9 10">
    <name type="scientific">Devosia enhydra</name>
    <dbReference type="NCBI Taxonomy" id="665118"/>
    <lineage>
        <taxon>Bacteria</taxon>
        <taxon>Pseudomonadati</taxon>
        <taxon>Pseudomonadota</taxon>
        <taxon>Alphaproteobacteria</taxon>
        <taxon>Hyphomicrobiales</taxon>
        <taxon>Devosiaceae</taxon>
        <taxon>Devosia</taxon>
    </lineage>
</organism>
<dbReference type="InterPro" id="IPR013785">
    <property type="entry name" value="Aldolase_TIM"/>
</dbReference>
<gene>
    <name evidence="9" type="ORF">SAMN02983003_1562</name>
</gene>
<feature type="domain" description="FMN hydroxy acid dehydrogenase" evidence="8">
    <location>
        <begin position="1"/>
        <end position="337"/>
    </location>
</feature>
<keyword evidence="10" id="KW-1185">Reference proteome</keyword>
<feature type="binding site" evidence="7">
    <location>
        <begin position="286"/>
        <end position="287"/>
    </location>
    <ligand>
        <name>FMN</name>
        <dbReference type="ChEBI" id="CHEBI:58210"/>
    </ligand>
</feature>
<dbReference type="PANTHER" id="PTHR10578:SF107">
    <property type="entry name" value="2-HYDROXYACID OXIDASE 1"/>
    <property type="match status" value="1"/>
</dbReference>
<feature type="binding site" evidence="7">
    <location>
        <position position="164"/>
    </location>
    <ligand>
        <name>glyoxylate</name>
        <dbReference type="ChEBI" id="CHEBI:36655"/>
    </ligand>
</feature>
<feature type="binding site" evidence="7">
    <location>
        <position position="106"/>
    </location>
    <ligand>
        <name>FMN</name>
        <dbReference type="ChEBI" id="CHEBI:58210"/>
    </ligand>
</feature>
<dbReference type="SUPFAM" id="SSF51395">
    <property type="entry name" value="FMN-linked oxidoreductases"/>
    <property type="match status" value="1"/>
</dbReference>
<evidence type="ECO:0000313" key="10">
    <source>
        <dbReference type="Proteomes" id="UP000183447"/>
    </source>
</evidence>
<evidence type="ECO:0000256" key="6">
    <source>
        <dbReference type="PIRSR" id="PIRSR000138-1"/>
    </source>
</evidence>
<dbReference type="PANTHER" id="PTHR10578">
    <property type="entry name" value="S -2-HYDROXY-ACID OXIDASE-RELATED"/>
    <property type="match status" value="1"/>
</dbReference>
<evidence type="ECO:0000256" key="2">
    <source>
        <dbReference type="ARBA" id="ARBA00022630"/>
    </source>
</evidence>
<dbReference type="InterPro" id="IPR008259">
    <property type="entry name" value="FMN_hydac_DH_AS"/>
</dbReference>